<keyword evidence="3 5" id="KW-0533">Nickel</keyword>
<evidence type="ECO:0000256" key="4">
    <source>
        <dbReference type="ARBA" id="ARBA00023186"/>
    </source>
</evidence>
<dbReference type="SMART" id="SM00988">
    <property type="entry name" value="UreE_N"/>
    <property type="match status" value="1"/>
</dbReference>
<dbReference type="KEGG" id="ptaw:DW352_26395"/>
<comment type="similarity">
    <text evidence="5">Belongs to the UreE family.</text>
</comment>
<dbReference type="InterPro" id="IPR007864">
    <property type="entry name" value="UreE_C_dom"/>
</dbReference>
<dbReference type="HAMAP" id="MF_00822">
    <property type="entry name" value="UreE"/>
    <property type="match status" value="1"/>
</dbReference>
<dbReference type="Gene3D" id="2.60.260.20">
    <property type="entry name" value="Urease metallochaperone UreE, N-terminal domain"/>
    <property type="match status" value="1"/>
</dbReference>
<organism evidence="7 8">
    <name type="scientific">Pseudolabrys taiwanensis</name>
    <dbReference type="NCBI Taxonomy" id="331696"/>
    <lineage>
        <taxon>Bacteria</taxon>
        <taxon>Pseudomonadati</taxon>
        <taxon>Pseudomonadota</taxon>
        <taxon>Alphaproteobacteria</taxon>
        <taxon>Hyphomicrobiales</taxon>
        <taxon>Xanthobacteraceae</taxon>
        <taxon>Pseudolabrys</taxon>
    </lineage>
</organism>
<evidence type="ECO:0000256" key="2">
    <source>
        <dbReference type="ARBA" id="ARBA00022490"/>
    </source>
</evidence>
<dbReference type="GO" id="GO:0051082">
    <property type="term" value="F:unfolded protein binding"/>
    <property type="evidence" value="ECO:0007669"/>
    <property type="project" value="UniProtKB-UniRule"/>
</dbReference>
<name>A0A346A3K1_9HYPH</name>
<evidence type="ECO:0000259" key="6">
    <source>
        <dbReference type="SMART" id="SM00988"/>
    </source>
</evidence>
<evidence type="ECO:0000313" key="7">
    <source>
        <dbReference type="EMBL" id="AXK83748.1"/>
    </source>
</evidence>
<feature type="domain" description="UreE urease accessory N-terminal" evidence="6">
    <location>
        <begin position="3"/>
        <end position="68"/>
    </location>
</feature>
<dbReference type="GO" id="GO:0006457">
    <property type="term" value="P:protein folding"/>
    <property type="evidence" value="ECO:0007669"/>
    <property type="project" value="InterPro"/>
</dbReference>
<dbReference type="GO" id="GO:0005737">
    <property type="term" value="C:cytoplasm"/>
    <property type="evidence" value="ECO:0007669"/>
    <property type="project" value="UniProtKB-SubCell"/>
</dbReference>
<evidence type="ECO:0000256" key="3">
    <source>
        <dbReference type="ARBA" id="ARBA00022596"/>
    </source>
</evidence>
<dbReference type="GO" id="GO:0016151">
    <property type="term" value="F:nickel cation binding"/>
    <property type="evidence" value="ECO:0007669"/>
    <property type="project" value="UniProtKB-UniRule"/>
</dbReference>
<reference evidence="7 8" key="1">
    <citation type="submission" date="2018-07" db="EMBL/GenBank/DDBJ databases">
        <authorList>
            <person name="Quirk P.G."/>
            <person name="Krulwich T.A."/>
        </authorList>
    </citation>
    <scope>NUCLEOTIDE SEQUENCE [LARGE SCALE GENOMIC DNA]</scope>
    <source>
        <strain evidence="7 8">CC-BB4</strain>
    </source>
</reference>
<dbReference type="GO" id="GO:0019627">
    <property type="term" value="P:urea metabolic process"/>
    <property type="evidence" value="ECO:0007669"/>
    <property type="project" value="InterPro"/>
</dbReference>
<dbReference type="Proteomes" id="UP000254889">
    <property type="component" value="Chromosome"/>
</dbReference>
<protein>
    <recommendedName>
        <fullName evidence="5">Urease accessory protein UreE</fullName>
    </recommendedName>
</protein>
<sequence>MKRGTAIRSGGSWDASTAIDSVVLDAGDRHRRRIALTGERGTEFLLDLPHAAALRDGDGIVLDDGSIVRVAGQPEALIEIAAHTPLESVRLAWHLGNRHTDVQIVGDRIRIRRDHVLEDMLRGLGAHVTALEAPFDPEEGAPHGTHHGHAHD</sequence>
<keyword evidence="8" id="KW-1185">Reference proteome</keyword>
<keyword evidence="4 5" id="KW-0143">Chaperone</keyword>
<dbReference type="InterPro" id="IPR036118">
    <property type="entry name" value="UreE_N_sf"/>
</dbReference>
<dbReference type="Pfam" id="PF02814">
    <property type="entry name" value="UreE_N"/>
    <property type="match status" value="1"/>
</dbReference>
<proteinExistence type="inferred from homology"/>
<gene>
    <name evidence="5" type="primary">ureE</name>
    <name evidence="7" type="ORF">DW352_26395</name>
</gene>
<dbReference type="InterPro" id="IPR004029">
    <property type="entry name" value="UreE_N"/>
</dbReference>
<dbReference type="PIRSF" id="PIRSF036402">
    <property type="entry name" value="Ureas_acces_UreE"/>
    <property type="match status" value="1"/>
</dbReference>
<dbReference type="Gene3D" id="3.30.70.790">
    <property type="entry name" value="UreE, C-terminal domain"/>
    <property type="match status" value="1"/>
</dbReference>
<dbReference type="EMBL" id="CP031417">
    <property type="protein sequence ID" value="AXK83748.1"/>
    <property type="molecule type" value="Genomic_DNA"/>
</dbReference>
<dbReference type="AlphaFoldDB" id="A0A346A3K1"/>
<keyword evidence="2 5" id="KW-0963">Cytoplasm</keyword>
<comment type="function">
    <text evidence="5">Involved in urease metallocenter assembly. Binds nickel. Probably functions as a nickel donor during metallocenter assembly.</text>
</comment>
<comment type="subcellular location">
    <subcellularLocation>
        <location evidence="1 5">Cytoplasm</location>
    </subcellularLocation>
</comment>
<dbReference type="Pfam" id="PF05194">
    <property type="entry name" value="UreE_C"/>
    <property type="match status" value="1"/>
</dbReference>
<evidence type="ECO:0000313" key="8">
    <source>
        <dbReference type="Proteomes" id="UP000254889"/>
    </source>
</evidence>
<dbReference type="SUPFAM" id="SSF69737">
    <property type="entry name" value="Urease metallochaperone UreE, C-terminal domain"/>
    <property type="match status" value="1"/>
</dbReference>
<dbReference type="OrthoDB" id="9802215at2"/>
<evidence type="ECO:0000256" key="1">
    <source>
        <dbReference type="ARBA" id="ARBA00004496"/>
    </source>
</evidence>
<dbReference type="SUPFAM" id="SSF69287">
    <property type="entry name" value="Urease metallochaperone UreE, N-terminal domain"/>
    <property type="match status" value="1"/>
</dbReference>
<evidence type="ECO:0000256" key="5">
    <source>
        <dbReference type="HAMAP-Rule" id="MF_00822"/>
    </source>
</evidence>
<dbReference type="CDD" id="cd00571">
    <property type="entry name" value="UreE"/>
    <property type="match status" value="1"/>
</dbReference>
<dbReference type="GO" id="GO:0065003">
    <property type="term" value="P:protein-containing complex assembly"/>
    <property type="evidence" value="ECO:0007669"/>
    <property type="project" value="InterPro"/>
</dbReference>
<accession>A0A346A3K1</accession>
<dbReference type="InterPro" id="IPR012406">
    <property type="entry name" value="UreE"/>
</dbReference>